<dbReference type="AlphaFoldDB" id="W6M5T8"/>
<dbReference type="STRING" id="1400863.BN873_1070002"/>
<proteinExistence type="predicted"/>
<comment type="caution">
    <text evidence="1">The sequence shown here is derived from an EMBL/GenBank/DDBJ whole genome shotgun (WGS) entry which is preliminary data.</text>
</comment>
<dbReference type="EMBL" id="CBTJ020000010">
    <property type="protein sequence ID" value="CDI01120.1"/>
    <property type="molecule type" value="Genomic_DNA"/>
</dbReference>
<dbReference type="OrthoDB" id="9807959at2"/>
<dbReference type="RefSeq" id="WP_048670250.1">
    <property type="nucleotide sequence ID" value="NZ_CBTJ020000010.1"/>
</dbReference>
<reference evidence="1" key="2">
    <citation type="submission" date="2014-03" db="EMBL/GenBank/DDBJ databases">
        <title>Candidatus Competibacter-lineage genomes retrieved from metagenomes reveal functional metabolic diversity.</title>
        <authorList>
            <person name="McIlroy S.J."/>
            <person name="Albertsen M."/>
            <person name="Andresen E.K."/>
            <person name="Saunders A.M."/>
            <person name="Kristiansen R."/>
            <person name="Stokholm-Bjerregaard M."/>
            <person name="Nielsen K.L."/>
            <person name="Nielsen P.H."/>
        </authorList>
    </citation>
    <scope>NUCLEOTIDE SEQUENCE</scope>
    <source>
        <strain evidence="1">Run_A_D11</strain>
    </source>
</reference>
<sequence length="73" mass="8594">MKTSDQYHKWIEWSEEDQVYIGKCPDLITGIHGDNPTQLYSELCDVIEDIIQYFVKEGRELPPPKIRPMREVA</sequence>
<evidence type="ECO:0000313" key="1">
    <source>
        <dbReference type="EMBL" id="CDI01120.1"/>
    </source>
</evidence>
<dbReference type="InterPro" id="IPR035069">
    <property type="entry name" value="TTHA1013/TTHA0281-like"/>
</dbReference>
<keyword evidence="2" id="KW-1185">Reference proteome</keyword>
<organism evidence="1 2">
    <name type="scientific">Candidatus Competibacter denitrificans Run_A_D11</name>
    <dbReference type="NCBI Taxonomy" id="1400863"/>
    <lineage>
        <taxon>Bacteria</taxon>
        <taxon>Pseudomonadati</taxon>
        <taxon>Pseudomonadota</taxon>
        <taxon>Gammaproteobacteria</taxon>
        <taxon>Candidatus Competibacteraceae</taxon>
        <taxon>Candidatus Competibacter</taxon>
    </lineage>
</organism>
<dbReference type="SUPFAM" id="SSF143100">
    <property type="entry name" value="TTHA1013/TTHA0281-like"/>
    <property type="match status" value="1"/>
</dbReference>
<gene>
    <name evidence="1" type="ORF">BN873_1070002</name>
</gene>
<protein>
    <submittedName>
        <fullName evidence="1">HicB family protein</fullName>
    </submittedName>
</protein>
<dbReference type="Proteomes" id="UP000035760">
    <property type="component" value="Unassembled WGS sequence"/>
</dbReference>
<reference evidence="1" key="1">
    <citation type="submission" date="2013-07" db="EMBL/GenBank/DDBJ databases">
        <authorList>
            <person name="McIlroy S."/>
        </authorList>
    </citation>
    <scope>NUCLEOTIDE SEQUENCE [LARGE SCALE GENOMIC DNA]</scope>
    <source>
        <strain evidence="1">Run_A_D11</strain>
    </source>
</reference>
<name>W6M5T8_9GAMM</name>
<evidence type="ECO:0000313" key="2">
    <source>
        <dbReference type="Proteomes" id="UP000035760"/>
    </source>
</evidence>
<accession>W6M5T8</accession>